<dbReference type="InterPro" id="IPR014729">
    <property type="entry name" value="Rossmann-like_a/b/a_fold"/>
</dbReference>
<keyword evidence="7" id="KW-0067">ATP-binding</keyword>
<feature type="region of interest" description="Disordered" evidence="9">
    <location>
        <begin position="1074"/>
        <end position="1112"/>
    </location>
</feature>
<dbReference type="Pfam" id="PF04564">
    <property type="entry name" value="U-box"/>
    <property type="match status" value="1"/>
</dbReference>
<dbReference type="EMBL" id="JABFUD020000021">
    <property type="protein sequence ID" value="KAI5062920.1"/>
    <property type="molecule type" value="Genomic_DNA"/>
</dbReference>
<evidence type="ECO:0000256" key="2">
    <source>
        <dbReference type="ARBA" id="ARBA00004906"/>
    </source>
</evidence>
<keyword evidence="8" id="KW-0175">Coiled coil</keyword>
<dbReference type="FunFam" id="3.30.200.20:FF:000162">
    <property type="entry name" value="Adenine nucleotide alpha hydrolase-like domain kinase"/>
    <property type="match status" value="1"/>
</dbReference>
<comment type="caution">
    <text evidence="12">The sequence shown here is derived from an EMBL/GenBank/DDBJ whole genome shotgun (WGS) entry which is preliminary data.</text>
</comment>
<dbReference type="InterPro" id="IPR011009">
    <property type="entry name" value="Kinase-like_dom_sf"/>
</dbReference>
<dbReference type="InterPro" id="IPR000719">
    <property type="entry name" value="Prot_kinase_dom"/>
</dbReference>
<evidence type="ECO:0000256" key="4">
    <source>
        <dbReference type="ARBA" id="ARBA00022679"/>
    </source>
</evidence>
<evidence type="ECO:0000256" key="6">
    <source>
        <dbReference type="ARBA" id="ARBA00022786"/>
    </source>
</evidence>
<dbReference type="InterPro" id="IPR003613">
    <property type="entry name" value="Ubox_domain"/>
</dbReference>
<dbReference type="SUPFAM" id="SSF52402">
    <property type="entry name" value="Adenine nucleotide alpha hydrolases-like"/>
    <property type="match status" value="1"/>
</dbReference>
<name>A0A9D4Z6J7_ADICA</name>
<evidence type="ECO:0000313" key="13">
    <source>
        <dbReference type="Proteomes" id="UP000886520"/>
    </source>
</evidence>
<feature type="domain" description="U-box" evidence="11">
    <location>
        <begin position="892"/>
        <end position="965"/>
    </location>
</feature>
<feature type="region of interest" description="Disordered" evidence="9">
    <location>
        <begin position="189"/>
        <end position="216"/>
    </location>
</feature>
<dbReference type="InterPro" id="IPR013083">
    <property type="entry name" value="Znf_RING/FYVE/PHD"/>
</dbReference>
<evidence type="ECO:0000256" key="3">
    <source>
        <dbReference type="ARBA" id="ARBA00012483"/>
    </source>
</evidence>
<gene>
    <name evidence="12" type="ORF">GOP47_0021467</name>
</gene>
<evidence type="ECO:0000313" key="12">
    <source>
        <dbReference type="EMBL" id="KAI5062920.1"/>
    </source>
</evidence>
<dbReference type="InterPro" id="IPR008271">
    <property type="entry name" value="Ser/Thr_kinase_AS"/>
</dbReference>
<feature type="domain" description="Protein kinase" evidence="10">
    <location>
        <begin position="602"/>
        <end position="868"/>
    </location>
</feature>
<feature type="coiled-coil region" evidence="8">
    <location>
        <begin position="476"/>
        <end position="503"/>
    </location>
</feature>
<dbReference type="GO" id="GO:0004672">
    <property type="term" value="F:protein kinase activity"/>
    <property type="evidence" value="ECO:0007669"/>
    <property type="project" value="InterPro"/>
</dbReference>
<dbReference type="SMART" id="SM00220">
    <property type="entry name" value="S_TKc"/>
    <property type="match status" value="1"/>
</dbReference>
<keyword evidence="13" id="KW-1185">Reference proteome</keyword>
<protein>
    <recommendedName>
        <fullName evidence="3">RING-type E3 ubiquitin transferase</fullName>
        <ecNumber evidence="3">2.3.2.27</ecNumber>
    </recommendedName>
</protein>
<evidence type="ECO:0000256" key="8">
    <source>
        <dbReference type="SAM" id="Coils"/>
    </source>
</evidence>
<dbReference type="InterPro" id="IPR001245">
    <property type="entry name" value="Ser-Thr/Tyr_kinase_cat_dom"/>
</dbReference>
<keyword evidence="6" id="KW-0833">Ubl conjugation pathway</keyword>
<dbReference type="PROSITE" id="PS51698">
    <property type="entry name" value="U_BOX"/>
    <property type="match status" value="1"/>
</dbReference>
<feature type="compositionally biased region" description="Polar residues" evidence="9">
    <location>
        <begin position="1090"/>
        <end position="1112"/>
    </location>
</feature>
<dbReference type="OrthoDB" id="10064100at2759"/>
<evidence type="ECO:0000256" key="9">
    <source>
        <dbReference type="SAM" id="MobiDB-lite"/>
    </source>
</evidence>
<dbReference type="PANTHER" id="PTHR45647">
    <property type="entry name" value="OS02G0152300 PROTEIN"/>
    <property type="match status" value="1"/>
</dbReference>
<dbReference type="GO" id="GO:0016567">
    <property type="term" value="P:protein ubiquitination"/>
    <property type="evidence" value="ECO:0007669"/>
    <property type="project" value="InterPro"/>
</dbReference>
<keyword evidence="5" id="KW-0547">Nucleotide-binding</keyword>
<evidence type="ECO:0000259" key="10">
    <source>
        <dbReference type="PROSITE" id="PS50011"/>
    </source>
</evidence>
<dbReference type="EC" id="2.3.2.27" evidence="3"/>
<evidence type="ECO:0000256" key="1">
    <source>
        <dbReference type="ARBA" id="ARBA00000900"/>
    </source>
</evidence>
<keyword evidence="4" id="KW-0808">Transferase</keyword>
<evidence type="ECO:0000256" key="5">
    <source>
        <dbReference type="ARBA" id="ARBA00022741"/>
    </source>
</evidence>
<dbReference type="Proteomes" id="UP000886520">
    <property type="component" value="Chromosome 21"/>
</dbReference>
<organism evidence="12 13">
    <name type="scientific">Adiantum capillus-veneris</name>
    <name type="common">Maidenhair fern</name>
    <dbReference type="NCBI Taxonomy" id="13818"/>
    <lineage>
        <taxon>Eukaryota</taxon>
        <taxon>Viridiplantae</taxon>
        <taxon>Streptophyta</taxon>
        <taxon>Embryophyta</taxon>
        <taxon>Tracheophyta</taxon>
        <taxon>Polypodiopsida</taxon>
        <taxon>Polypodiidae</taxon>
        <taxon>Polypodiales</taxon>
        <taxon>Pteridineae</taxon>
        <taxon>Pteridaceae</taxon>
        <taxon>Vittarioideae</taxon>
        <taxon>Adiantum</taxon>
    </lineage>
</organism>
<dbReference type="Gene3D" id="3.40.50.620">
    <property type="entry name" value="HUPs"/>
    <property type="match status" value="1"/>
</dbReference>
<dbReference type="AlphaFoldDB" id="A0A9D4Z6J7"/>
<accession>A0A9D4Z6J7</accession>
<dbReference type="InterPro" id="IPR051348">
    <property type="entry name" value="U-box_ubiquitin_ligases"/>
</dbReference>
<dbReference type="Pfam" id="PF07714">
    <property type="entry name" value="PK_Tyr_Ser-Thr"/>
    <property type="match status" value="1"/>
</dbReference>
<feature type="compositionally biased region" description="Low complexity" evidence="9">
    <location>
        <begin position="189"/>
        <end position="209"/>
    </location>
</feature>
<dbReference type="Gene3D" id="1.10.510.10">
    <property type="entry name" value="Transferase(Phosphotransferase) domain 1"/>
    <property type="match status" value="1"/>
</dbReference>
<dbReference type="GO" id="GO:0005524">
    <property type="term" value="F:ATP binding"/>
    <property type="evidence" value="ECO:0007669"/>
    <property type="project" value="UniProtKB-KW"/>
</dbReference>
<dbReference type="CDD" id="cd16655">
    <property type="entry name" value="RING-Ubox_WDSUB1-like"/>
    <property type="match status" value="1"/>
</dbReference>
<comment type="catalytic activity">
    <reaction evidence="1">
        <text>S-ubiquitinyl-[E2 ubiquitin-conjugating enzyme]-L-cysteine + [acceptor protein]-L-lysine = [E2 ubiquitin-conjugating enzyme]-L-cysteine + N(6)-ubiquitinyl-[acceptor protein]-L-lysine.</text>
        <dbReference type="EC" id="2.3.2.27"/>
    </reaction>
</comment>
<proteinExistence type="predicted"/>
<evidence type="ECO:0000259" key="11">
    <source>
        <dbReference type="PROSITE" id="PS51698"/>
    </source>
</evidence>
<dbReference type="PANTHER" id="PTHR45647:SF139">
    <property type="entry name" value="OS02G0152300 PROTEIN"/>
    <property type="match status" value="1"/>
</dbReference>
<reference evidence="12" key="1">
    <citation type="submission" date="2021-01" db="EMBL/GenBank/DDBJ databases">
        <title>Adiantum capillus-veneris genome.</title>
        <authorList>
            <person name="Fang Y."/>
            <person name="Liao Q."/>
        </authorList>
    </citation>
    <scope>NUCLEOTIDE SEQUENCE</scope>
    <source>
        <strain evidence="12">H3</strain>
        <tissue evidence="12">Leaf</tissue>
    </source>
</reference>
<dbReference type="GO" id="GO:0061630">
    <property type="term" value="F:ubiquitin protein ligase activity"/>
    <property type="evidence" value="ECO:0007669"/>
    <property type="project" value="UniProtKB-EC"/>
</dbReference>
<dbReference type="Gene3D" id="3.30.40.10">
    <property type="entry name" value="Zinc/RING finger domain, C3HC4 (zinc finger)"/>
    <property type="match status" value="1"/>
</dbReference>
<dbReference type="SMART" id="SM00504">
    <property type="entry name" value="Ubox"/>
    <property type="match status" value="1"/>
</dbReference>
<sequence length="1157" mass="128353">MELGGHKEAIEEGCSGAAQRIGVCVGREQRGINALKYALEKIVPSQGHVYLLHVKPHLSWIPNPMGGKLPVDEVNPEIVKRFQEDRYFDTKRLVNNYIKLCNRSKVTSELCYSENDSIQKEVVDQISKLGITQLVLETSSQNALTRALKKESISAYVAKHAPDFCCVMVVRRGKLYSVKDATQPADLNSSVLSTADDSSSLRSEASTSSGEAIEGGMESVGQCITSHSKLTQSASMDISREPWEWLIPNSNDNVGLQSATKVMLRNHSTLPPSRFSGSAPATPFHQGPHRIDHWQGHDNDRALLAIHTSVATPGKSYPPSVHMEDLGSLANSLGANGSLYKLMDLPQLVVTNINDCDALSQLSLEMENSTGSSTLESQTSLNEMESVQMDSSPAFGNEAPPNLEFDLLHRQLNEVKQSSQQWAQREAERQASNFKMAEEMVETAKKKICEFERHRDAALNEARIASQKANYYQKELDRAAAMLQAALRDQEILQERLADEERRHVVTQNDLETARRMADAFAMTAKLTEQELQAERCRCLETSSRLEEVTKQLEKECQLRKAAEERALQDSFAKREALIALRKEQKYTEYSFSELQTATNNFHEENKLGQGGYGPVYKGKLRHTTVAIKVLATDGSQGHKEFQREVELLSRIHHPHMVMLLGACPEKGCIVYEYMANGSLEDRLTCRDDTPPLPWYVRFRICLEVATALLFLHSRPQPVVHRDLKPGNILLDHHFVSKVSDVGVAKLVPNNLTFSGVTMYKETVLVGTWAYMDPDYQRTGVVSCESDVYALGIIMLRLLTGSQAMGVTHLVEQAVDNGRFEEVLDKSAGEWPLAEAMALACLSLQCTEPRRKHRPNLETKLLPELESFQNVADRAAANMACAGSSSSSTSPVVPGSFFCPILQEIMHNPHIAADGFTYEHDAIKVWLEEHDTSPMTNLVLSHNNLIPNLSLRSDIKEWYENGLILMNNEQSMVLLALQGIVTEKNKLDKIVWSKIEHSFSRTNGLGQWRNKAWHSRDNPLSFAPLSNHLHLNTPGFCLSHSVPSTLAVSALPFLTPALSYASAAASAATATSLLTQHPQPGPGDIIPTVVQPSPTLHHASQSSPATRGTSTHPSFVEDVVHQPKLKLLKTCSKIGVDSGSHLCQILSIQMHVLESRR</sequence>
<dbReference type="Gene3D" id="3.30.200.20">
    <property type="entry name" value="Phosphorylase Kinase, domain 1"/>
    <property type="match status" value="1"/>
</dbReference>
<dbReference type="SUPFAM" id="SSF57850">
    <property type="entry name" value="RING/U-box"/>
    <property type="match status" value="1"/>
</dbReference>
<dbReference type="PROSITE" id="PS00108">
    <property type="entry name" value="PROTEIN_KINASE_ST"/>
    <property type="match status" value="1"/>
</dbReference>
<evidence type="ECO:0000256" key="7">
    <source>
        <dbReference type="ARBA" id="ARBA00022840"/>
    </source>
</evidence>
<dbReference type="PROSITE" id="PS50011">
    <property type="entry name" value="PROTEIN_KINASE_DOM"/>
    <property type="match status" value="1"/>
</dbReference>
<dbReference type="SUPFAM" id="SSF56112">
    <property type="entry name" value="Protein kinase-like (PK-like)"/>
    <property type="match status" value="1"/>
</dbReference>
<comment type="pathway">
    <text evidence="2">Protein modification; protein ubiquitination.</text>
</comment>